<comment type="caution">
    <text evidence="2">The sequence shown here is derived from an EMBL/GenBank/DDBJ whole genome shotgun (WGS) entry which is preliminary data.</text>
</comment>
<dbReference type="InterPro" id="IPR006103">
    <property type="entry name" value="Glyco_hydro_2_cat"/>
</dbReference>
<evidence type="ECO:0000313" key="2">
    <source>
        <dbReference type="EMBL" id="MPN00357.1"/>
    </source>
</evidence>
<protein>
    <recommendedName>
        <fullName evidence="1">Glycoside hydrolase family 2 catalytic domain-containing protein</fullName>
    </recommendedName>
</protein>
<organism evidence="2">
    <name type="scientific">bioreactor metagenome</name>
    <dbReference type="NCBI Taxonomy" id="1076179"/>
    <lineage>
        <taxon>unclassified sequences</taxon>
        <taxon>metagenomes</taxon>
        <taxon>ecological metagenomes</taxon>
    </lineage>
</organism>
<dbReference type="InterPro" id="IPR017853">
    <property type="entry name" value="GH"/>
</dbReference>
<accession>A0A645EF07</accession>
<dbReference type="PANTHER" id="PTHR42732:SF1">
    <property type="entry name" value="BETA-MANNOSIDASE"/>
    <property type="match status" value="1"/>
</dbReference>
<name>A0A645EF07_9ZZZZ</name>
<proteinExistence type="predicted"/>
<dbReference type="InterPro" id="IPR051913">
    <property type="entry name" value="GH2_Domain-Containing"/>
</dbReference>
<dbReference type="Pfam" id="PF02836">
    <property type="entry name" value="Glyco_hydro_2_C"/>
    <property type="match status" value="1"/>
</dbReference>
<reference evidence="2" key="1">
    <citation type="submission" date="2019-08" db="EMBL/GenBank/DDBJ databases">
        <authorList>
            <person name="Kucharzyk K."/>
            <person name="Murdoch R.W."/>
            <person name="Higgins S."/>
            <person name="Loffler F."/>
        </authorList>
    </citation>
    <scope>NUCLEOTIDE SEQUENCE</scope>
</reference>
<dbReference type="GO" id="GO:0005975">
    <property type="term" value="P:carbohydrate metabolic process"/>
    <property type="evidence" value="ECO:0007669"/>
    <property type="project" value="InterPro"/>
</dbReference>
<evidence type="ECO:0000259" key="1">
    <source>
        <dbReference type="Pfam" id="PF02836"/>
    </source>
</evidence>
<dbReference type="EMBL" id="VSSQ01046387">
    <property type="protein sequence ID" value="MPN00357.1"/>
    <property type="molecule type" value="Genomic_DNA"/>
</dbReference>
<dbReference type="GO" id="GO:0004553">
    <property type="term" value="F:hydrolase activity, hydrolyzing O-glycosyl compounds"/>
    <property type="evidence" value="ECO:0007669"/>
    <property type="project" value="InterPro"/>
</dbReference>
<gene>
    <name evidence="2" type="ORF">SDC9_147551</name>
</gene>
<sequence>MSAATERFGFREFTLQEGKFHLNGKRIYLFGESIPVAHFGGFERSAEDERERLYRYLSQFRQRGGNIVRTAHMPAPEEMPNIADEIGIMVYNEYASPPKVIEEKEFQRRND</sequence>
<dbReference type="AlphaFoldDB" id="A0A645EF07"/>
<dbReference type="PANTHER" id="PTHR42732">
    <property type="entry name" value="BETA-GALACTOSIDASE"/>
    <property type="match status" value="1"/>
</dbReference>
<dbReference type="SUPFAM" id="SSF51445">
    <property type="entry name" value="(Trans)glycosidases"/>
    <property type="match status" value="1"/>
</dbReference>
<dbReference type="Gene3D" id="3.20.20.80">
    <property type="entry name" value="Glycosidases"/>
    <property type="match status" value="1"/>
</dbReference>
<feature type="domain" description="Glycoside hydrolase family 2 catalytic" evidence="1">
    <location>
        <begin position="15"/>
        <end position="94"/>
    </location>
</feature>